<organism evidence="1 2">
    <name type="scientific">Algoriphagus alkaliphilus</name>
    <dbReference type="NCBI Taxonomy" id="279824"/>
    <lineage>
        <taxon>Bacteria</taxon>
        <taxon>Pseudomonadati</taxon>
        <taxon>Bacteroidota</taxon>
        <taxon>Cytophagia</taxon>
        <taxon>Cytophagales</taxon>
        <taxon>Cyclobacteriaceae</taxon>
        <taxon>Algoriphagus</taxon>
    </lineage>
</organism>
<dbReference type="EMBL" id="FMXE01000058">
    <property type="protein sequence ID" value="SDA97059.1"/>
    <property type="molecule type" value="Genomic_DNA"/>
</dbReference>
<dbReference type="STRING" id="279824.SAMN03080617_04321"/>
<proteinExistence type="predicted"/>
<sequence>MTIKILLFEDSETKMESFREYLALRLKHELDSELDILQRSDDSMLESDLMTNTFHIILIDDDLGNDRWGNEIIDKIIIMTDETPEAARVPKIYYSAGTSIDELKSKIKHHGNIPCVTFESLVDSVFERIKSRYFNQS</sequence>
<reference evidence="2" key="1">
    <citation type="submission" date="2016-10" db="EMBL/GenBank/DDBJ databases">
        <authorList>
            <person name="Varghese N."/>
            <person name="Submissions S."/>
        </authorList>
    </citation>
    <scope>NUCLEOTIDE SEQUENCE [LARGE SCALE GENOMIC DNA]</scope>
    <source>
        <strain evidence="2">DSM 22703</strain>
    </source>
</reference>
<protein>
    <recommendedName>
        <fullName evidence="3">Response regulatory domain-containing protein</fullName>
    </recommendedName>
</protein>
<evidence type="ECO:0000313" key="2">
    <source>
        <dbReference type="Proteomes" id="UP000198756"/>
    </source>
</evidence>
<evidence type="ECO:0008006" key="3">
    <source>
        <dbReference type="Google" id="ProtNLM"/>
    </source>
</evidence>
<name>A0A1G5ZQG4_9BACT</name>
<dbReference type="AlphaFoldDB" id="A0A1G5ZQG4"/>
<gene>
    <name evidence="1" type="ORF">SAMN03080617_04321</name>
</gene>
<dbReference type="Proteomes" id="UP000198756">
    <property type="component" value="Unassembled WGS sequence"/>
</dbReference>
<accession>A0A1G5ZQG4</accession>
<evidence type="ECO:0000313" key="1">
    <source>
        <dbReference type="EMBL" id="SDA97059.1"/>
    </source>
</evidence>
<keyword evidence="2" id="KW-1185">Reference proteome</keyword>